<sequence length="381" mass="43177">MAQLEPKCCCKDKVTFHRYYISLSTKCTELDPALSLELQKIIEAIVISGRGLLACDESPTNLGQRFQDLGIENTEITRCAYREMLLSSDKSQLSQYISGVILHHETIYQKTSKDVEFAELLRQKNIVAGVKVDRGLVPLFGTEDEKTTQGLDDLWENCIRYKKEGCHFAKWRCVFSISERCPSQLAMNTNANVLARFANICQSARMVPIVEPEILNNGEYDINRALRAHEEMLSILFRTLNEHRVYLEGMVLKPAMVLSGIQNPRCTSQIVAEYTLKALRRTVPAAVPAIFFLSGGQSDEESVLNLNAINMHDDRKIWRLSFCYGRALQNLAMKIWKNNPENVNKAQAIFLERAKLCSEASLGKLQFGEDNTCIRSVNEII</sequence>
<dbReference type="PANTHER" id="PTHR11627">
    <property type="entry name" value="FRUCTOSE-BISPHOSPHATE ALDOLASE"/>
    <property type="match status" value="1"/>
</dbReference>
<evidence type="ECO:0000256" key="5">
    <source>
        <dbReference type="ARBA" id="ARBA00013779"/>
    </source>
</evidence>
<dbReference type="Pfam" id="PF00274">
    <property type="entry name" value="Glycolytic"/>
    <property type="match status" value="1"/>
</dbReference>
<reference evidence="8 9" key="1">
    <citation type="journal article" date="2010" name="Science">
        <title>Genomic comparison of the ants Camponotus floridanus and Harpegnathos saltator.</title>
        <authorList>
            <person name="Bonasio R."/>
            <person name="Zhang G."/>
            <person name="Ye C."/>
            <person name="Mutti N.S."/>
            <person name="Fang X."/>
            <person name="Qin N."/>
            <person name="Donahue G."/>
            <person name="Yang P."/>
            <person name="Li Q."/>
            <person name="Li C."/>
            <person name="Zhang P."/>
            <person name="Huang Z."/>
            <person name="Berger S.L."/>
            <person name="Reinberg D."/>
            <person name="Wang J."/>
            <person name="Liebig J."/>
        </authorList>
    </citation>
    <scope>NUCLEOTIDE SEQUENCE [LARGE SCALE GENOMIC DNA]</scope>
    <source>
        <strain evidence="9">C129</strain>
    </source>
</reference>
<evidence type="ECO:0000313" key="9">
    <source>
        <dbReference type="Proteomes" id="UP000000311"/>
    </source>
</evidence>
<keyword evidence="7" id="KW-0456">Lyase</keyword>
<dbReference type="InParanoid" id="E2A8R9"/>
<evidence type="ECO:0000256" key="7">
    <source>
        <dbReference type="ARBA" id="ARBA00023239"/>
    </source>
</evidence>
<dbReference type="NCBIfam" id="NF033379">
    <property type="entry name" value="FrucBisAld_I"/>
    <property type="match status" value="1"/>
</dbReference>
<dbReference type="GO" id="GO:0004332">
    <property type="term" value="F:fructose-bisphosphate aldolase activity"/>
    <property type="evidence" value="ECO:0007669"/>
    <property type="project" value="UniProtKB-EC"/>
</dbReference>
<comment type="catalytic activity">
    <reaction evidence="1">
        <text>beta-D-fructose 1,6-bisphosphate = D-glyceraldehyde 3-phosphate + dihydroxyacetone phosphate</text>
        <dbReference type="Rhea" id="RHEA:14729"/>
        <dbReference type="ChEBI" id="CHEBI:32966"/>
        <dbReference type="ChEBI" id="CHEBI:57642"/>
        <dbReference type="ChEBI" id="CHEBI:59776"/>
        <dbReference type="EC" id="4.1.2.13"/>
    </reaction>
</comment>
<dbReference type="STRING" id="104421.E2A8R9"/>
<comment type="similarity">
    <text evidence="3">Belongs to the class I fructose-bisphosphate aldolase family.</text>
</comment>
<dbReference type="EC" id="4.1.2.13" evidence="4"/>
<dbReference type="AlphaFoldDB" id="E2A8R9"/>
<dbReference type="OMA" id="CIQYKRD"/>
<accession>E2A8R9</accession>
<evidence type="ECO:0000256" key="6">
    <source>
        <dbReference type="ARBA" id="ARBA00023152"/>
    </source>
</evidence>
<comment type="pathway">
    <text evidence="2">Carbohydrate degradation; glycolysis; D-glyceraldehyde 3-phosphate and glycerone phosphate from D-glucose: step 4/4.</text>
</comment>
<keyword evidence="9" id="KW-1185">Reference proteome</keyword>
<evidence type="ECO:0000256" key="3">
    <source>
        <dbReference type="ARBA" id="ARBA00010387"/>
    </source>
</evidence>
<dbReference type="InterPro" id="IPR000741">
    <property type="entry name" value="FBA_I"/>
</dbReference>
<dbReference type="Proteomes" id="UP000000311">
    <property type="component" value="Unassembled WGS sequence"/>
</dbReference>
<evidence type="ECO:0000313" key="8">
    <source>
        <dbReference type="EMBL" id="EFN70148.1"/>
    </source>
</evidence>
<dbReference type="FunFam" id="3.20.20.70:FF:000140">
    <property type="entry name" value="Fructose-bisphosphate aldolase"/>
    <property type="match status" value="1"/>
</dbReference>
<name>E2A8R9_CAMFO</name>
<protein>
    <recommendedName>
        <fullName evidence="5">Fructose-bisphosphate aldolase</fullName>
        <ecNumber evidence="4">4.1.2.13</ecNumber>
    </recommendedName>
</protein>
<dbReference type="EMBL" id="GL437663">
    <property type="protein sequence ID" value="EFN70148.1"/>
    <property type="molecule type" value="Genomic_DNA"/>
</dbReference>
<organism evidence="9">
    <name type="scientific">Camponotus floridanus</name>
    <name type="common">Florida carpenter ant</name>
    <dbReference type="NCBI Taxonomy" id="104421"/>
    <lineage>
        <taxon>Eukaryota</taxon>
        <taxon>Metazoa</taxon>
        <taxon>Ecdysozoa</taxon>
        <taxon>Arthropoda</taxon>
        <taxon>Hexapoda</taxon>
        <taxon>Insecta</taxon>
        <taxon>Pterygota</taxon>
        <taxon>Neoptera</taxon>
        <taxon>Endopterygota</taxon>
        <taxon>Hymenoptera</taxon>
        <taxon>Apocrita</taxon>
        <taxon>Aculeata</taxon>
        <taxon>Formicoidea</taxon>
        <taxon>Formicidae</taxon>
        <taxon>Formicinae</taxon>
        <taxon>Camponotus</taxon>
    </lineage>
</organism>
<gene>
    <name evidence="8" type="ORF">EAG_01465</name>
</gene>
<dbReference type="UniPathway" id="UPA00109">
    <property type="reaction ID" value="UER00183"/>
</dbReference>
<evidence type="ECO:0000256" key="4">
    <source>
        <dbReference type="ARBA" id="ARBA00013068"/>
    </source>
</evidence>
<evidence type="ECO:0000256" key="1">
    <source>
        <dbReference type="ARBA" id="ARBA00000441"/>
    </source>
</evidence>
<evidence type="ECO:0000256" key="2">
    <source>
        <dbReference type="ARBA" id="ARBA00004714"/>
    </source>
</evidence>
<keyword evidence="6" id="KW-0324">Glycolysis</keyword>
<dbReference type="OrthoDB" id="36455at2759"/>
<dbReference type="GO" id="GO:0006096">
    <property type="term" value="P:glycolytic process"/>
    <property type="evidence" value="ECO:0007669"/>
    <property type="project" value="UniProtKB-UniPathway"/>
</dbReference>
<proteinExistence type="inferred from homology"/>
<dbReference type="InterPro" id="IPR013785">
    <property type="entry name" value="Aldolase_TIM"/>
</dbReference>
<dbReference type="Gene3D" id="3.20.20.70">
    <property type="entry name" value="Aldolase class I"/>
    <property type="match status" value="1"/>
</dbReference>
<dbReference type="SUPFAM" id="SSF51569">
    <property type="entry name" value="Aldolase"/>
    <property type="match status" value="1"/>
</dbReference>